<organism evidence="4 5">
    <name type="scientific">Massilimicrobiota timonensis</name>
    <dbReference type="NCBI Taxonomy" id="1776392"/>
    <lineage>
        <taxon>Bacteria</taxon>
        <taxon>Bacillati</taxon>
        <taxon>Bacillota</taxon>
        <taxon>Erysipelotrichia</taxon>
        <taxon>Erysipelotrichales</taxon>
        <taxon>Erysipelotrichaceae</taxon>
        <taxon>Massilimicrobiota</taxon>
    </lineage>
</organism>
<dbReference type="Pfam" id="PF01381">
    <property type="entry name" value="HTH_3"/>
    <property type="match status" value="1"/>
</dbReference>
<dbReference type="InterPro" id="IPR010982">
    <property type="entry name" value="Lambda_DNA-bd_dom_sf"/>
</dbReference>
<dbReference type="CDD" id="cd00093">
    <property type="entry name" value="HTH_XRE"/>
    <property type="match status" value="1"/>
</dbReference>
<dbReference type="EMBL" id="JAUDCK010000015">
    <property type="protein sequence ID" value="MDM8195797.1"/>
    <property type="molecule type" value="Genomic_DNA"/>
</dbReference>
<feature type="domain" description="HTH cro/C1-type" evidence="3">
    <location>
        <begin position="10"/>
        <end position="64"/>
    </location>
</feature>
<dbReference type="PANTHER" id="PTHR46558:SF15">
    <property type="entry name" value="HELIX-TURN-HELIX DOMAIN PROTEIN"/>
    <property type="match status" value="1"/>
</dbReference>
<dbReference type="RefSeq" id="WP_289527621.1">
    <property type="nucleotide sequence ID" value="NZ_JAUDCK010000015.1"/>
</dbReference>
<reference evidence="5" key="1">
    <citation type="submission" date="2023-06" db="EMBL/GenBank/DDBJ databases">
        <title>Identification and characterization of horizontal gene transfer across gut microbiota members of farm animals based on homology search.</title>
        <authorList>
            <person name="Zeman M."/>
            <person name="Kubasova T."/>
            <person name="Jahodarova E."/>
            <person name="Nykrynova M."/>
            <person name="Rychlik I."/>
        </authorList>
    </citation>
    <scope>NUCLEOTIDE SEQUENCE [LARGE SCALE GENOMIC DNA]</scope>
    <source>
        <strain evidence="5">ET341</strain>
    </source>
</reference>
<proteinExistence type="predicted"/>
<dbReference type="Gene3D" id="1.10.260.40">
    <property type="entry name" value="lambda repressor-like DNA-binding domains"/>
    <property type="match status" value="1"/>
</dbReference>
<name>A0ABT7UIN4_9FIRM</name>
<keyword evidence="2" id="KW-1133">Transmembrane helix</keyword>
<keyword evidence="2" id="KW-0812">Transmembrane</keyword>
<evidence type="ECO:0000313" key="4">
    <source>
        <dbReference type="EMBL" id="MDM8195797.1"/>
    </source>
</evidence>
<evidence type="ECO:0000313" key="5">
    <source>
        <dbReference type="Proteomes" id="UP001529275"/>
    </source>
</evidence>
<keyword evidence="1" id="KW-0238">DNA-binding</keyword>
<dbReference type="SMART" id="SM00530">
    <property type="entry name" value="HTH_XRE"/>
    <property type="match status" value="1"/>
</dbReference>
<dbReference type="SUPFAM" id="SSF47413">
    <property type="entry name" value="lambda repressor-like DNA-binding domains"/>
    <property type="match status" value="1"/>
</dbReference>
<accession>A0ABT7UIN4</accession>
<dbReference type="PROSITE" id="PS50943">
    <property type="entry name" value="HTH_CROC1"/>
    <property type="match status" value="1"/>
</dbReference>
<keyword evidence="5" id="KW-1185">Reference proteome</keyword>
<evidence type="ECO:0000256" key="2">
    <source>
        <dbReference type="SAM" id="Phobius"/>
    </source>
</evidence>
<reference evidence="4 5" key="2">
    <citation type="submission" date="2023-06" db="EMBL/GenBank/DDBJ databases">
        <authorList>
            <person name="Zeman M."/>
            <person name="Kubasova T."/>
            <person name="Jahodarova E."/>
            <person name="Nykrynova M."/>
            <person name="Rychlik I."/>
        </authorList>
    </citation>
    <scope>NUCLEOTIDE SEQUENCE [LARGE SCALE GENOMIC DNA]</scope>
    <source>
        <strain evidence="4 5">ET341</strain>
    </source>
</reference>
<feature type="transmembrane region" description="Helical" evidence="2">
    <location>
        <begin position="153"/>
        <end position="170"/>
    </location>
</feature>
<dbReference type="Proteomes" id="UP001529275">
    <property type="component" value="Unassembled WGS sequence"/>
</dbReference>
<dbReference type="InterPro" id="IPR001387">
    <property type="entry name" value="Cro/C1-type_HTH"/>
</dbReference>
<feature type="transmembrane region" description="Helical" evidence="2">
    <location>
        <begin position="123"/>
        <end position="141"/>
    </location>
</feature>
<evidence type="ECO:0000259" key="3">
    <source>
        <dbReference type="PROSITE" id="PS50943"/>
    </source>
</evidence>
<gene>
    <name evidence="4" type="ORF">QUV98_05640</name>
</gene>
<keyword evidence="2" id="KW-0472">Membrane</keyword>
<protein>
    <submittedName>
        <fullName evidence="4">Helix-turn-helix domain-containing protein</fullName>
    </submittedName>
</protein>
<evidence type="ECO:0000256" key="1">
    <source>
        <dbReference type="ARBA" id="ARBA00023125"/>
    </source>
</evidence>
<feature type="transmembrane region" description="Helical" evidence="2">
    <location>
        <begin position="182"/>
        <end position="206"/>
    </location>
</feature>
<comment type="caution">
    <text evidence="4">The sequence shown here is derived from an EMBL/GenBank/DDBJ whole genome shotgun (WGS) entry which is preliminary data.</text>
</comment>
<sequence>MDQEKIGRFIAELRKENSLTQKELAEKLSVSDRTVGNWERGRNLPDPSLFVPLCSILGITLTELFNGERIETEHIIEKTDEVLTNVIEENKMHSILLIISSIIMSISIVIFFIPVLMSLDKTLSIIIISIGLFLLTLGWSLKLTVWKRKNNKVIENTGMGFSSALTLVFITLKLTNYINWPWIWVFSPLWIGIGLIILFFMVILIIGRIKKGKWW</sequence>
<feature type="transmembrane region" description="Helical" evidence="2">
    <location>
        <begin position="95"/>
        <end position="117"/>
    </location>
</feature>
<dbReference type="PANTHER" id="PTHR46558">
    <property type="entry name" value="TRACRIPTIONAL REGULATORY PROTEIN-RELATED-RELATED"/>
    <property type="match status" value="1"/>
</dbReference>